<evidence type="ECO:0000313" key="1">
    <source>
        <dbReference type="EMBL" id="VAW62454.1"/>
    </source>
</evidence>
<sequence length="189" mass="19984">MKIKNTVLMAGLGLAFFAGNASAWSLGQVWVTDQKDGAMYIYEQSQLNTDPENATPIKIDLVATSADAGQPVFDGRNHLIAFNNVSGLDPLSRATLSFLHGEIQIRSTADPATPIFTDQAPTSANSLHMCGGNTANTEIMCSSIGGAELITYSADYATDTYARSGAYPIADLVMSDSVTGDRKIALEAV</sequence>
<dbReference type="EMBL" id="UOFH01000218">
    <property type="protein sequence ID" value="VAW62454.1"/>
    <property type="molecule type" value="Genomic_DNA"/>
</dbReference>
<dbReference type="AlphaFoldDB" id="A0A3B0Y1X7"/>
<name>A0A3B0Y1X7_9ZZZZ</name>
<reference evidence="1" key="1">
    <citation type="submission" date="2018-06" db="EMBL/GenBank/DDBJ databases">
        <authorList>
            <person name="Zhirakovskaya E."/>
        </authorList>
    </citation>
    <scope>NUCLEOTIDE SEQUENCE</scope>
</reference>
<gene>
    <name evidence="1" type="ORF">MNBD_GAMMA08-139</name>
</gene>
<feature type="non-terminal residue" evidence="1">
    <location>
        <position position="189"/>
    </location>
</feature>
<protein>
    <submittedName>
        <fullName evidence="1">Uncharacterized protein</fullName>
    </submittedName>
</protein>
<organism evidence="1">
    <name type="scientific">hydrothermal vent metagenome</name>
    <dbReference type="NCBI Taxonomy" id="652676"/>
    <lineage>
        <taxon>unclassified sequences</taxon>
        <taxon>metagenomes</taxon>
        <taxon>ecological metagenomes</taxon>
    </lineage>
</organism>
<proteinExistence type="predicted"/>
<accession>A0A3B0Y1X7</accession>